<comment type="caution">
    <text evidence="1">The sequence shown here is derived from an EMBL/GenBank/DDBJ whole genome shotgun (WGS) entry which is preliminary data.</text>
</comment>
<protein>
    <recommendedName>
        <fullName evidence="3">WXG100 family type VII secretion target</fullName>
    </recommendedName>
</protein>
<name>A0ABP9M9J6_9MICO</name>
<dbReference type="Proteomes" id="UP001501407">
    <property type="component" value="Unassembled WGS sequence"/>
</dbReference>
<evidence type="ECO:0000313" key="2">
    <source>
        <dbReference type="Proteomes" id="UP001501407"/>
    </source>
</evidence>
<proteinExistence type="predicted"/>
<gene>
    <name evidence="1" type="ORF">GCM10025760_23520</name>
</gene>
<dbReference type="EMBL" id="BAABKZ010000002">
    <property type="protein sequence ID" value="GAA5093411.1"/>
    <property type="molecule type" value="Genomic_DNA"/>
</dbReference>
<evidence type="ECO:0000313" key="1">
    <source>
        <dbReference type="EMBL" id="GAA5093411.1"/>
    </source>
</evidence>
<reference evidence="2" key="1">
    <citation type="journal article" date="2019" name="Int. J. Syst. Evol. Microbiol.">
        <title>The Global Catalogue of Microorganisms (GCM) 10K type strain sequencing project: providing services to taxonomists for standard genome sequencing and annotation.</title>
        <authorList>
            <consortium name="The Broad Institute Genomics Platform"/>
            <consortium name="The Broad Institute Genome Sequencing Center for Infectious Disease"/>
            <person name="Wu L."/>
            <person name="Ma J."/>
        </authorList>
    </citation>
    <scope>NUCLEOTIDE SEQUENCE [LARGE SCALE GENOMIC DNA]</scope>
    <source>
        <strain evidence="2">JCM 18959</strain>
    </source>
</reference>
<sequence length="117" mass="12777">MPAALAAGIHLSISRGAARMAGDGIDVDLDDLRTMVTRLGNFKTEFEEIGGDTDDVSDAVGRPAGRSELRDKVDEFQSGWDGNREVVVEDLDKVYQHLKDFVDTIGELDVELAKDPE</sequence>
<evidence type="ECO:0008006" key="3">
    <source>
        <dbReference type="Google" id="ProtNLM"/>
    </source>
</evidence>
<keyword evidence="2" id="KW-1185">Reference proteome</keyword>
<organism evidence="1 2">
    <name type="scientific">Microbacterium yannicii</name>
    <dbReference type="NCBI Taxonomy" id="671622"/>
    <lineage>
        <taxon>Bacteria</taxon>
        <taxon>Bacillati</taxon>
        <taxon>Actinomycetota</taxon>
        <taxon>Actinomycetes</taxon>
        <taxon>Micrococcales</taxon>
        <taxon>Microbacteriaceae</taxon>
        <taxon>Microbacterium</taxon>
    </lineage>
</organism>
<accession>A0ABP9M9J6</accession>